<gene>
    <name evidence="5" type="ORF">SAMN04488025_13310</name>
</gene>
<feature type="domain" description="Protein kinase" evidence="4">
    <location>
        <begin position="155"/>
        <end position="487"/>
    </location>
</feature>
<evidence type="ECO:0000256" key="1">
    <source>
        <dbReference type="ARBA" id="ARBA00009670"/>
    </source>
</evidence>
<name>A0A1I2RY83_9BACL</name>
<feature type="transmembrane region" description="Helical" evidence="3">
    <location>
        <begin position="530"/>
        <end position="550"/>
    </location>
</feature>
<keyword evidence="3" id="KW-0812">Transmembrane</keyword>
<dbReference type="SUPFAM" id="SSF56112">
    <property type="entry name" value="Protein kinase-like (PK-like)"/>
    <property type="match status" value="1"/>
</dbReference>
<dbReference type="InterPro" id="IPR011009">
    <property type="entry name" value="Kinase-like_dom_sf"/>
</dbReference>
<evidence type="ECO:0000259" key="4">
    <source>
        <dbReference type="PROSITE" id="PS50011"/>
    </source>
</evidence>
<dbReference type="InterPro" id="IPR050154">
    <property type="entry name" value="UbiB_kinase"/>
</dbReference>
<dbReference type="CDD" id="cd05121">
    <property type="entry name" value="ABC1_ADCK3-like"/>
    <property type="match status" value="1"/>
</dbReference>
<evidence type="ECO:0000313" key="6">
    <source>
        <dbReference type="Proteomes" id="UP000198661"/>
    </source>
</evidence>
<dbReference type="Proteomes" id="UP000198661">
    <property type="component" value="Unassembled WGS sequence"/>
</dbReference>
<dbReference type="PANTHER" id="PTHR10566">
    <property type="entry name" value="CHAPERONE-ACTIVITY OF BC1 COMPLEX CABC1 -RELATED"/>
    <property type="match status" value="1"/>
</dbReference>
<reference evidence="5 6" key="1">
    <citation type="submission" date="2016-10" db="EMBL/GenBank/DDBJ databases">
        <authorList>
            <person name="de Groot N.N."/>
        </authorList>
    </citation>
    <scope>NUCLEOTIDE SEQUENCE [LARGE SCALE GENOMIC DNA]</scope>
    <source>
        <strain evidence="5 6">DSM 44945</strain>
    </source>
</reference>
<keyword evidence="5" id="KW-0830">Ubiquinone</keyword>
<evidence type="ECO:0000256" key="2">
    <source>
        <dbReference type="SAM" id="MobiDB-lite"/>
    </source>
</evidence>
<dbReference type="Pfam" id="PF03109">
    <property type="entry name" value="ABC1"/>
    <property type="match status" value="1"/>
</dbReference>
<evidence type="ECO:0000256" key="3">
    <source>
        <dbReference type="SAM" id="Phobius"/>
    </source>
</evidence>
<dbReference type="InterPro" id="IPR004147">
    <property type="entry name" value="ABC1_dom"/>
</dbReference>
<comment type="similarity">
    <text evidence="1">Belongs to the protein kinase superfamily. ADCK protein kinase family.</text>
</comment>
<dbReference type="EMBL" id="FOOK01000033">
    <property type="protein sequence ID" value="SFG42706.1"/>
    <property type="molecule type" value="Genomic_DNA"/>
</dbReference>
<keyword evidence="3" id="KW-1133">Transmembrane helix</keyword>
<dbReference type="GO" id="GO:0004672">
    <property type="term" value="F:protein kinase activity"/>
    <property type="evidence" value="ECO:0007669"/>
    <property type="project" value="InterPro"/>
</dbReference>
<feature type="transmembrane region" description="Helical" evidence="3">
    <location>
        <begin position="562"/>
        <end position="583"/>
    </location>
</feature>
<organism evidence="5 6">
    <name type="scientific">Planifilum fulgidum</name>
    <dbReference type="NCBI Taxonomy" id="201973"/>
    <lineage>
        <taxon>Bacteria</taxon>
        <taxon>Bacillati</taxon>
        <taxon>Bacillota</taxon>
        <taxon>Bacilli</taxon>
        <taxon>Bacillales</taxon>
        <taxon>Thermoactinomycetaceae</taxon>
        <taxon>Planifilum</taxon>
    </lineage>
</organism>
<dbReference type="AlphaFoldDB" id="A0A1I2RY83"/>
<keyword evidence="3" id="KW-0472">Membrane</keyword>
<dbReference type="PANTHER" id="PTHR10566:SF113">
    <property type="entry name" value="PROTEIN ACTIVITY OF BC1 COMPLEX KINASE 7, CHLOROPLASTIC"/>
    <property type="match status" value="1"/>
</dbReference>
<sequence length="588" mass="67550">MATPVPKDQGERSAEQVKPLSAEEKERIRQEIWKMRRAITKGGRFRTIAGVMAKHGLLYLLTDRSMFRWIPGKRTTPEDDQELQRVGRRLRLAFEELGPTFIKLGQVLVTRQELIPEPVTAELAKLLDEVPPMPFRYMAYVMDEELPEGLATFEWIDKEPIGSASLAQVYRARLKDGRMCAVKVVRPHVGKLFQTDIAVIRKFARRVHRLLPPEWAAAVDLPGLVDDYYSSSMNELDMRVEARNMEEHGRLGEEFETIGVPEVYHATPSVLVMEYVDGWNLKEFPVDFLTFEERFERMMDLAHYYIKTFTEGYYHADPHGSNLILDRRTKKVIGIDWGMVGRLDALHTEAIFRMLLHIRLNQAEDAAEAALDIVHPTPYTDPVRLKDEIRTVFIRYVNSEQGSKYNWGNLLIQAITVAMRNYCRIPNGLALWAKGFSAAEGTARWLCPEISYHVVLESADVQILRRWLGRRFNYRANASWITEAAKLVATLPRRINKILEKLAWNDWKWVVVNRLDDDSARQLNRMVNRITLGVMASGLFVGSSLLLSFGGEQVLSVPSLRWLAVGMLWGSAVLALYVVWRVIRSKRA</sequence>
<protein>
    <submittedName>
        <fullName evidence="5">Ubiquinone biosynthesis protein</fullName>
    </submittedName>
</protein>
<dbReference type="RefSeq" id="WP_245752297.1">
    <property type="nucleotide sequence ID" value="NZ_FOOK01000033.1"/>
</dbReference>
<feature type="region of interest" description="Disordered" evidence="2">
    <location>
        <begin position="1"/>
        <end position="23"/>
    </location>
</feature>
<proteinExistence type="inferred from homology"/>
<dbReference type="STRING" id="201973.SAMN04488025_13310"/>
<feature type="compositionally biased region" description="Basic and acidic residues" evidence="2">
    <location>
        <begin position="8"/>
        <end position="23"/>
    </location>
</feature>
<accession>A0A1I2RY83</accession>
<dbReference type="GO" id="GO:0005524">
    <property type="term" value="F:ATP binding"/>
    <property type="evidence" value="ECO:0007669"/>
    <property type="project" value="InterPro"/>
</dbReference>
<dbReference type="PROSITE" id="PS50011">
    <property type="entry name" value="PROTEIN_KINASE_DOM"/>
    <property type="match status" value="1"/>
</dbReference>
<dbReference type="InterPro" id="IPR000719">
    <property type="entry name" value="Prot_kinase_dom"/>
</dbReference>
<evidence type="ECO:0000313" key="5">
    <source>
        <dbReference type="EMBL" id="SFG42706.1"/>
    </source>
</evidence>
<keyword evidence="6" id="KW-1185">Reference proteome</keyword>